<dbReference type="EMBL" id="FWZT01000001">
    <property type="protein sequence ID" value="SME89279.1"/>
    <property type="molecule type" value="Genomic_DNA"/>
</dbReference>
<evidence type="ECO:0000256" key="1">
    <source>
        <dbReference type="SAM" id="Phobius"/>
    </source>
</evidence>
<gene>
    <name evidence="2" type="ORF">SAMN06296036_101248</name>
</gene>
<name>A0A1Y6B3C2_9BACT</name>
<evidence type="ECO:0000313" key="3">
    <source>
        <dbReference type="Proteomes" id="UP000192907"/>
    </source>
</evidence>
<dbReference type="STRING" id="1513793.SAMN06296036_101248"/>
<dbReference type="RefSeq" id="WP_132314627.1">
    <property type="nucleotide sequence ID" value="NZ_FWZT01000001.1"/>
</dbReference>
<keyword evidence="1" id="KW-0472">Membrane</keyword>
<organism evidence="2 3">
    <name type="scientific">Pseudobacteriovorax antillogorgiicola</name>
    <dbReference type="NCBI Taxonomy" id="1513793"/>
    <lineage>
        <taxon>Bacteria</taxon>
        <taxon>Pseudomonadati</taxon>
        <taxon>Bdellovibrionota</taxon>
        <taxon>Oligoflexia</taxon>
        <taxon>Oligoflexales</taxon>
        <taxon>Pseudobacteriovoracaceae</taxon>
        <taxon>Pseudobacteriovorax</taxon>
    </lineage>
</organism>
<accession>A0A1Y6B3C2</accession>
<proteinExistence type="predicted"/>
<dbReference type="Proteomes" id="UP000192907">
    <property type="component" value="Unassembled WGS sequence"/>
</dbReference>
<protein>
    <submittedName>
        <fullName evidence="2">Uncharacterized protein</fullName>
    </submittedName>
</protein>
<keyword evidence="1" id="KW-0812">Transmembrane</keyword>
<dbReference type="AlphaFoldDB" id="A0A1Y6B3C2"/>
<keyword evidence="3" id="KW-1185">Reference proteome</keyword>
<reference evidence="3" key="1">
    <citation type="submission" date="2017-04" db="EMBL/GenBank/DDBJ databases">
        <authorList>
            <person name="Varghese N."/>
            <person name="Submissions S."/>
        </authorList>
    </citation>
    <scope>NUCLEOTIDE SEQUENCE [LARGE SCALE GENOMIC DNA]</scope>
    <source>
        <strain evidence="3">RKEM611</strain>
    </source>
</reference>
<feature type="transmembrane region" description="Helical" evidence="1">
    <location>
        <begin position="12"/>
        <end position="31"/>
    </location>
</feature>
<evidence type="ECO:0000313" key="2">
    <source>
        <dbReference type="EMBL" id="SME89279.1"/>
    </source>
</evidence>
<sequence length="137" mass="15378">MDWVENLELSTIGLISLLVIFTFSLVIQWFIKRSSRNEGEANSLDQQFTTIGYAVDGQPSHDLNQGYLRSISEQRLTLVVRGQHHKGTLLSIDLEPVLGFDRRQVRGKVIKSTKFHRGQGSWLLTVALDPKAVSGEA</sequence>
<keyword evidence="1" id="KW-1133">Transmembrane helix</keyword>